<dbReference type="Proteomes" id="UP000026962">
    <property type="component" value="Chromosome 5"/>
</dbReference>
<evidence type="ECO:0000313" key="3">
    <source>
        <dbReference type="Proteomes" id="UP000026962"/>
    </source>
</evidence>
<dbReference type="HOGENOM" id="CLU_1818998_0_0_1"/>
<keyword evidence="3" id="KW-1185">Reference proteome</keyword>
<protein>
    <submittedName>
        <fullName evidence="2">Uncharacterized protein</fullName>
    </submittedName>
</protein>
<proteinExistence type="predicted"/>
<accession>A0A0E0L3P4</accession>
<name>A0A0E0L3P4_ORYPU</name>
<dbReference type="AlphaFoldDB" id="A0A0E0L3P4"/>
<evidence type="ECO:0000256" key="1">
    <source>
        <dbReference type="SAM" id="MobiDB-lite"/>
    </source>
</evidence>
<evidence type="ECO:0000313" key="2">
    <source>
        <dbReference type="EnsemblPlants" id="OPUNC05G17620.1"/>
    </source>
</evidence>
<feature type="compositionally biased region" description="Low complexity" evidence="1">
    <location>
        <begin position="114"/>
        <end position="128"/>
    </location>
</feature>
<dbReference type="Gramene" id="OPUNC05G17620.1">
    <property type="protein sequence ID" value="OPUNC05G17620.1"/>
    <property type="gene ID" value="OPUNC05G17620"/>
</dbReference>
<feature type="region of interest" description="Disordered" evidence="1">
    <location>
        <begin position="114"/>
        <end position="142"/>
    </location>
</feature>
<organism evidence="2">
    <name type="scientific">Oryza punctata</name>
    <name type="common">Red rice</name>
    <dbReference type="NCBI Taxonomy" id="4537"/>
    <lineage>
        <taxon>Eukaryota</taxon>
        <taxon>Viridiplantae</taxon>
        <taxon>Streptophyta</taxon>
        <taxon>Embryophyta</taxon>
        <taxon>Tracheophyta</taxon>
        <taxon>Spermatophyta</taxon>
        <taxon>Magnoliopsida</taxon>
        <taxon>Liliopsida</taxon>
        <taxon>Poales</taxon>
        <taxon>Poaceae</taxon>
        <taxon>BOP clade</taxon>
        <taxon>Oryzoideae</taxon>
        <taxon>Oryzeae</taxon>
        <taxon>Oryzinae</taxon>
        <taxon>Oryza</taxon>
    </lineage>
</organism>
<dbReference type="EnsemblPlants" id="OPUNC05G17620.1">
    <property type="protein sequence ID" value="OPUNC05G17620.1"/>
    <property type="gene ID" value="OPUNC05G17620"/>
</dbReference>
<sequence length="142" mass="15300">MSVAYRGWKSRAAAPLLHGHGRVMDRRRHDGVRWRLHSAVAASGGARKRRRLRWRGTGLREEGKVALGFAGIGGGERKAARVRGVLGLGLTGGGGARRRWPQWRGSPAQLHAAATAKKTTAAVPSAAAQKKRRKEGGGRHHL</sequence>
<reference evidence="2" key="1">
    <citation type="submission" date="2015-04" db="UniProtKB">
        <authorList>
            <consortium name="EnsemblPlants"/>
        </authorList>
    </citation>
    <scope>IDENTIFICATION</scope>
</reference>
<reference evidence="2" key="2">
    <citation type="submission" date="2018-05" db="EMBL/GenBank/DDBJ databases">
        <title>OpunRS2 (Oryza punctata Reference Sequence Version 2).</title>
        <authorList>
            <person name="Zhang J."/>
            <person name="Kudrna D."/>
            <person name="Lee S."/>
            <person name="Talag J."/>
            <person name="Welchert J."/>
            <person name="Wing R.A."/>
        </authorList>
    </citation>
    <scope>NUCLEOTIDE SEQUENCE [LARGE SCALE GENOMIC DNA]</scope>
</reference>